<dbReference type="NCBIfam" id="TIGR02937">
    <property type="entry name" value="sigma70-ECF"/>
    <property type="match status" value="1"/>
</dbReference>
<dbReference type="InterPro" id="IPR013324">
    <property type="entry name" value="RNA_pol_sigma_r3/r4-like"/>
</dbReference>
<comment type="similarity">
    <text evidence="1">Belongs to the sigma-70 factor family. ECF subfamily.</text>
</comment>
<dbReference type="InterPro" id="IPR014284">
    <property type="entry name" value="RNA_pol_sigma-70_dom"/>
</dbReference>
<evidence type="ECO:0000313" key="7">
    <source>
        <dbReference type="EMBL" id="RRA94531.1"/>
    </source>
</evidence>
<dbReference type="Pfam" id="PF08281">
    <property type="entry name" value="Sigma70_r4_2"/>
    <property type="match status" value="1"/>
</dbReference>
<accession>A0A3P1B038</accession>
<evidence type="ECO:0000259" key="5">
    <source>
        <dbReference type="Pfam" id="PF04542"/>
    </source>
</evidence>
<evidence type="ECO:0000256" key="1">
    <source>
        <dbReference type="ARBA" id="ARBA00010641"/>
    </source>
</evidence>
<dbReference type="InterPro" id="IPR013325">
    <property type="entry name" value="RNA_pol_sigma_r2"/>
</dbReference>
<gene>
    <name evidence="7" type="ORF">EG242_08960</name>
</gene>
<evidence type="ECO:0000313" key="8">
    <source>
        <dbReference type="Proteomes" id="UP000268372"/>
    </source>
</evidence>
<evidence type="ECO:0000256" key="4">
    <source>
        <dbReference type="ARBA" id="ARBA00023163"/>
    </source>
</evidence>
<keyword evidence="3" id="KW-0731">Sigma factor</keyword>
<dbReference type="InterPro" id="IPR039425">
    <property type="entry name" value="RNA_pol_sigma-70-like"/>
</dbReference>
<dbReference type="SUPFAM" id="SSF88946">
    <property type="entry name" value="Sigma2 domain of RNA polymerase sigma factors"/>
    <property type="match status" value="1"/>
</dbReference>
<dbReference type="SUPFAM" id="SSF88659">
    <property type="entry name" value="Sigma3 and sigma4 domains of RNA polymerase sigma factors"/>
    <property type="match status" value="1"/>
</dbReference>
<dbReference type="InterPro" id="IPR007627">
    <property type="entry name" value="RNA_pol_sigma70_r2"/>
</dbReference>
<dbReference type="InterPro" id="IPR036388">
    <property type="entry name" value="WH-like_DNA-bd_sf"/>
</dbReference>
<dbReference type="Pfam" id="PF04542">
    <property type="entry name" value="Sigma70_r2"/>
    <property type="match status" value="1"/>
</dbReference>
<dbReference type="PANTHER" id="PTHR43133">
    <property type="entry name" value="RNA POLYMERASE ECF-TYPE SIGMA FACTO"/>
    <property type="match status" value="1"/>
</dbReference>
<dbReference type="GO" id="GO:0016987">
    <property type="term" value="F:sigma factor activity"/>
    <property type="evidence" value="ECO:0007669"/>
    <property type="project" value="UniProtKB-KW"/>
</dbReference>
<dbReference type="PANTHER" id="PTHR43133:SF46">
    <property type="entry name" value="RNA POLYMERASE SIGMA-70 FACTOR ECF SUBFAMILY"/>
    <property type="match status" value="1"/>
</dbReference>
<dbReference type="Proteomes" id="UP000268372">
    <property type="component" value="Unassembled WGS sequence"/>
</dbReference>
<comment type="caution">
    <text evidence="7">The sequence shown here is derived from an EMBL/GenBank/DDBJ whole genome shotgun (WGS) entry which is preliminary data.</text>
</comment>
<sequence>MVKKKQSSYNLFRFFCVYVCKESKQLNLKTSFTESELINQVQNNNRAAQKQLFDQFSPIMLSTCRQYIKDLHNAEDVMLCAFMKVFQNINQYRNDGSFEGWIRKIMIRESLSFLRSKKELNFIEDASQSVLSVVSDSYEISNDYQKLIDDLPKGCRYIFVLSVIEGYKHQKIAEMLNISVGTSKSQLAYAKKLLKQQIELIR</sequence>
<dbReference type="GO" id="GO:0003677">
    <property type="term" value="F:DNA binding"/>
    <property type="evidence" value="ECO:0007669"/>
    <property type="project" value="InterPro"/>
</dbReference>
<evidence type="ECO:0000256" key="2">
    <source>
        <dbReference type="ARBA" id="ARBA00023015"/>
    </source>
</evidence>
<dbReference type="GO" id="GO:0006352">
    <property type="term" value="P:DNA-templated transcription initiation"/>
    <property type="evidence" value="ECO:0007669"/>
    <property type="project" value="InterPro"/>
</dbReference>
<feature type="domain" description="RNA polymerase sigma-70 region 2" evidence="5">
    <location>
        <begin position="52"/>
        <end position="118"/>
    </location>
</feature>
<keyword evidence="2" id="KW-0805">Transcription regulation</keyword>
<evidence type="ECO:0000259" key="6">
    <source>
        <dbReference type="Pfam" id="PF08281"/>
    </source>
</evidence>
<dbReference type="AlphaFoldDB" id="A0A3P1B038"/>
<proteinExistence type="inferred from homology"/>
<organism evidence="7 8">
    <name type="scientific">Paenimyroides viscosum</name>
    <dbReference type="NCBI Taxonomy" id="2488729"/>
    <lineage>
        <taxon>Bacteria</taxon>
        <taxon>Pseudomonadati</taxon>
        <taxon>Bacteroidota</taxon>
        <taxon>Flavobacteriia</taxon>
        <taxon>Flavobacteriales</taxon>
        <taxon>Flavobacteriaceae</taxon>
        <taxon>Paenimyroides</taxon>
    </lineage>
</organism>
<evidence type="ECO:0000256" key="3">
    <source>
        <dbReference type="ARBA" id="ARBA00023082"/>
    </source>
</evidence>
<keyword evidence="8" id="KW-1185">Reference proteome</keyword>
<name>A0A3P1B038_9FLAO</name>
<dbReference type="EMBL" id="RQTJ01000017">
    <property type="protein sequence ID" value="RRA94531.1"/>
    <property type="molecule type" value="Genomic_DNA"/>
</dbReference>
<dbReference type="OrthoDB" id="1056775at2"/>
<protein>
    <submittedName>
        <fullName evidence="7">RNA polymerase sigma factor</fullName>
    </submittedName>
</protein>
<keyword evidence="4" id="KW-0804">Transcription</keyword>
<dbReference type="InterPro" id="IPR013249">
    <property type="entry name" value="RNA_pol_sigma70_r4_t2"/>
</dbReference>
<dbReference type="Gene3D" id="1.10.10.10">
    <property type="entry name" value="Winged helix-like DNA-binding domain superfamily/Winged helix DNA-binding domain"/>
    <property type="match status" value="1"/>
</dbReference>
<feature type="domain" description="RNA polymerase sigma factor 70 region 4 type 2" evidence="6">
    <location>
        <begin position="143"/>
        <end position="194"/>
    </location>
</feature>
<dbReference type="Gene3D" id="1.10.1740.10">
    <property type="match status" value="1"/>
</dbReference>
<reference evidence="7 8" key="1">
    <citation type="submission" date="2018-11" db="EMBL/GenBank/DDBJ databases">
        <title>Flavobacterium sp. nov., YIM 102796 draft genome.</title>
        <authorList>
            <person name="Li G."/>
            <person name="Jiang Y."/>
        </authorList>
    </citation>
    <scope>NUCLEOTIDE SEQUENCE [LARGE SCALE GENOMIC DNA]</scope>
    <source>
        <strain evidence="7 8">YIM 102796</strain>
    </source>
</reference>